<keyword evidence="2 4" id="KW-0195">Cyclin</keyword>
<comment type="similarity">
    <text evidence="4">Belongs to the cyclin family.</text>
</comment>
<accession>A0A1S0UGH7</accession>
<dbReference type="GO" id="GO:0000278">
    <property type="term" value="P:mitotic cell cycle"/>
    <property type="evidence" value="ECO:0007669"/>
    <property type="project" value="UniProtKB-ARBA"/>
</dbReference>
<dbReference type="AlphaFoldDB" id="A0A1S0UGH7"/>
<evidence type="ECO:0000313" key="7">
    <source>
        <dbReference type="EMBL" id="EJD74551.1"/>
    </source>
</evidence>
<proteinExistence type="inferred from homology"/>
<keyword evidence="1" id="KW-0132">Cell division</keyword>
<dbReference type="InterPro" id="IPR048258">
    <property type="entry name" value="Cyclins_cyclin-box"/>
</dbReference>
<name>A0A1S0UGH7_LOALO</name>
<evidence type="ECO:0000256" key="2">
    <source>
        <dbReference type="ARBA" id="ARBA00023127"/>
    </source>
</evidence>
<dbReference type="PANTHER" id="PTHR10177">
    <property type="entry name" value="CYCLINS"/>
    <property type="match status" value="1"/>
</dbReference>
<dbReference type="OrthoDB" id="306099at2759"/>
<dbReference type="SUPFAM" id="SSF47954">
    <property type="entry name" value="Cyclin-like"/>
    <property type="match status" value="1"/>
</dbReference>
<sequence>MENFRCTEFLTESPSTSSAPARFGRITATTIPPTVSAPPTTRNINSASTSAPTSRQHQQQQSQLRRRATKSDIGLRRSSPNDVMKLLLGQIPVSRKRSTTDRLNVAQWPSVLPLADKTVHCIPVSRKRSTTDRLNVAQWPSVLPLADKTVHCDDRCLESMFKAQSMKPMHGNCFLSVQMDVTAHHRQQVVEWIYDVCKEEYCEPDVFLLAVSLVDRFLSVQSFHRNNLQALAGACLFVSSKVKAPQPLNAERIAYYTDGAVRMDQILQGELLVLNKLNWDVSTSTALDFLDQVAARYSDLHPLSEDSRLAAHRIQLG</sequence>
<feature type="compositionally biased region" description="Polar residues" evidence="5">
    <location>
        <begin position="10"/>
        <end position="19"/>
    </location>
</feature>
<dbReference type="CTD" id="9950781"/>
<feature type="compositionally biased region" description="Polar residues" evidence="5">
    <location>
        <begin position="27"/>
        <end position="54"/>
    </location>
</feature>
<keyword evidence="3" id="KW-0131">Cell cycle</keyword>
<feature type="region of interest" description="Disordered" evidence="5">
    <location>
        <begin position="1"/>
        <end position="77"/>
    </location>
</feature>
<dbReference type="InterPro" id="IPR039361">
    <property type="entry name" value="Cyclin"/>
</dbReference>
<dbReference type="OMA" id="FRCTEFL"/>
<gene>
    <name evidence="7" type="ORF">LOAG_18148</name>
</gene>
<dbReference type="InterPro" id="IPR006671">
    <property type="entry name" value="Cyclin_N"/>
</dbReference>
<protein>
    <recommendedName>
        <fullName evidence="6">Cyclin-like domain-containing protein</fullName>
    </recommendedName>
</protein>
<reference evidence="7" key="1">
    <citation type="submission" date="2012-04" db="EMBL/GenBank/DDBJ databases">
        <title>The Genome Sequence of Loa loa.</title>
        <authorList>
            <consortium name="The Broad Institute Genome Sequencing Platform"/>
            <consortium name="Broad Institute Genome Sequencing Center for Infectious Disease"/>
            <person name="Nutman T.B."/>
            <person name="Fink D.L."/>
            <person name="Russ C."/>
            <person name="Young S."/>
            <person name="Zeng Q."/>
            <person name="Gargeya S."/>
            <person name="Alvarado L."/>
            <person name="Berlin A."/>
            <person name="Chapman S.B."/>
            <person name="Chen Z."/>
            <person name="Freedman E."/>
            <person name="Gellesch M."/>
            <person name="Goldberg J."/>
            <person name="Griggs A."/>
            <person name="Gujja S."/>
            <person name="Heilman E.R."/>
            <person name="Heiman D."/>
            <person name="Howarth C."/>
            <person name="Mehta T."/>
            <person name="Neiman D."/>
            <person name="Pearson M."/>
            <person name="Roberts A."/>
            <person name="Saif S."/>
            <person name="Shea T."/>
            <person name="Shenoy N."/>
            <person name="Sisk P."/>
            <person name="Stolte C."/>
            <person name="Sykes S."/>
            <person name="White J."/>
            <person name="Yandava C."/>
            <person name="Haas B."/>
            <person name="Henn M.R."/>
            <person name="Nusbaum C."/>
            <person name="Birren B."/>
        </authorList>
    </citation>
    <scope>NUCLEOTIDE SEQUENCE [LARGE SCALE GENOMIC DNA]</scope>
</reference>
<evidence type="ECO:0000259" key="6">
    <source>
        <dbReference type="SMART" id="SM00385"/>
    </source>
</evidence>
<dbReference type="InterPro" id="IPR036915">
    <property type="entry name" value="Cyclin-like_sf"/>
</dbReference>
<dbReference type="InParanoid" id="A0A1S0UGH7"/>
<evidence type="ECO:0000256" key="4">
    <source>
        <dbReference type="RuleBase" id="RU000383"/>
    </source>
</evidence>
<dbReference type="Pfam" id="PF00134">
    <property type="entry name" value="Cyclin_N"/>
    <property type="match status" value="1"/>
</dbReference>
<dbReference type="RefSeq" id="XP_020305465.1">
    <property type="nucleotide sequence ID" value="XM_020450814.1"/>
</dbReference>
<dbReference type="EMBL" id="JH712271">
    <property type="protein sequence ID" value="EJD74551.1"/>
    <property type="molecule type" value="Genomic_DNA"/>
</dbReference>
<dbReference type="SMART" id="SM00385">
    <property type="entry name" value="CYCLIN"/>
    <property type="match status" value="1"/>
</dbReference>
<dbReference type="KEGG" id="loa:LOAG_18148"/>
<dbReference type="GO" id="GO:0051301">
    <property type="term" value="P:cell division"/>
    <property type="evidence" value="ECO:0007669"/>
    <property type="project" value="UniProtKB-KW"/>
</dbReference>
<evidence type="ECO:0000256" key="1">
    <source>
        <dbReference type="ARBA" id="ARBA00022618"/>
    </source>
</evidence>
<evidence type="ECO:0000256" key="5">
    <source>
        <dbReference type="SAM" id="MobiDB-lite"/>
    </source>
</evidence>
<dbReference type="PROSITE" id="PS00292">
    <property type="entry name" value="CYCLINS"/>
    <property type="match status" value="1"/>
</dbReference>
<dbReference type="Gene3D" id="1.10.472.10">
    <property type="entry name" value="Cyclin-like"/>
    <property type="match status" value="1"/>
</dbReference>
<feature type="domain" description="Cyclin-like" evidence="6">
    <location>
        <begin position="191"/>
        <end position="275"/>
    </location>
</feature>
<evidence type="ECO:0000256" key="3">
    <source>
        <dbReference type="ARBA" id="ARBA00023306"/>
    </source>
</evidence>
<dbReference type="FunFam" id="1.10.472.10:FF:000003">
    <property type="entry name" value="G1/S-specific cyclin-D2"/>
    <property type="match status" value="1"/>
</dbReference>
<dbReference type="InterPro" id="IPR013763">
    <property type="entry name" value="Cyclin-like_dom"/>
</dbReference>
<dbReference type="GeneID" id="9950781"/>
<organism evidence="7">
    <name type="scientific">Loa loa</name>
    <name type="common">Eye worm</name>
    <name type="synonym">Filaria loa</name>
    <dbReference type="NCBI Taxonomy" id="7209"/>
    <lineage>
        <taxon>Eukaryota</taxon>
        <taxon>Metazoa</taxon>
        <taxon>Ecdysozoa</taxon>
        <taxon>Nematoda</taxon>
        <taxon>Chromadorea</taxon>
        <taxon>Rhabditida</taxon>
        <taxon>Spirurina</taxon>
        <taxon>Spiruromorpha</taxon>
        <taxon>Filarioidea</taxon>
        <taxon>Onchocercidae</taxon>
        <taxon>Loa</taxon>
    </lineage>
</organism>